<sequence>MRLGFWKRNRLTFIYNRVQGSVFHAARTISTPPPRFATLPTSHAVFGQKQAALPAAPRKRPLLAVDHPVFGRNKMSFAEGLFNVQAATRALIRLQVGWISPKITFTSVPYVIHWGRGFDVSVPFLIHFTMVSILDERGNSTGSCLYFSGTPLLGFSAGIARITGGKLVLDPSKNVNPAEEAKQFVGRVHVRQLGFVMLKILTYFICLVACIPATQHIFQRAATGPPQ</sequence>
<dbReference type="AlphaFoldDB" id="G0TWF6"/>
<evidence type="ECO:0000313" key="2">
    <source>
        <dbReference type="EMBL" id="CCC48294.1"/>
    </source>
</evidence>
<organism evidence="2">
    <name type="scientific">Trypanosoma vivax (strain Y486)</name>
    <dbReference type="NCBI Taxonomy" id="1055687"/>
    <lineage>
        <taxon>Eukaryota</taxon>
        <taxon>Discoba</taxon>
        <taxon>Euglenozoa</taxon>
        <taxon>Kinetoplastea</taxon>
        <taxon>Metakinetoplastina</taxon>
        <taxon>Trypanosomatida</taxon>
        <taxon>Trypanosomatidae</taxon>
        <taxon>Trypanosoma</taxon>
        <taxon>Duttonella</taxon>
    </lineage>
</organism>
<protein>
    <submittedName>
        <fullName evidence="2">Uncharacterized protein</fullName>
    </submittedName>
</protein>
<reference evidence="2" key="1">
    <citation type="journal article" date="2012" name="Proc. Natl. Acad. Sci. U.S.A.">
        <title>Antigenic diversity is generated by distinct evolutionary mechanisms in African trypanosome species.</title>
        <authorList>
            <person name="Jackson A.P."/>
            <person name="Berry A."/>
            <person name="Aslett M."/>
            <person name="Allison H.C."/>
            <person name="Burton P."/>
            <person name="Vavrova-Anderson J."/>
            <person name="Brown R."/>
            <person name="Browne H."/>
            <person name="Corton N."/>
            <person name="Hauser H."/>
            <person name="Gamble J."/>
            <person name="Gilderthorp R."/>
            <person name="Marcello L."/>
            <person name="McQuillan J."/>
            <person name="Otto T.D."/>
            <person name="Quail M.A."/>
            <person name="Sanders M.J."/>
            <person name="van Tonder A."/>
            <person name="Ginger M.L."/>
            <person name="Field M.C."/>
            <person name="Barry J.D."/>
            <person name="Hertz-Fowler C."/>
            <person name="Berriman M."/>
        </authorList>
    </citation>
    <scope>NUCLEOTIDE SEQUENCE</scope>
    <source>
        <strain evidence="2">Y486</strain>
    </source>
</reference>
<name>G0TWF6_TRYVY</name>
<dbReference type="EMBL" id="HE573022">
    <property type="protein sequence ID" value="CCC48294.1"/>
    <property type="molecule type" value="Genomic_DNA"/>
</dbReference>
<evidence type="ECO:0000256" key="1">
    <source>
        <dbReference type="SAM" id="Phobius"/>
    </source>
</evidence>
<dbReference type="VEuPathDB" id="TriTrypDB:TvY486_0600850"/>
<keyword evidence="1" id="KW-0812">Transmembrane</keyword>
<proteinExistence type="predicted"/>
<feature type="transmembrane region" description="Helical" evidence="1">
    <location>
        <begin position="200"/>
        <end position="218"/>
    </location>
</feature>
<accession>G0TWF6</accession>
<gene>
    <name evidence="2" type="ORF">TVY486_0600850</name>
</gene>
<keyword evidence="1" id="KW-1133">Transmembrane helix</keyword>
<keyword evidence="1" id="KW-0472">Membrane</keyword>